<gene>
    <name evidence="9" type="ORF">FME95_02640</name>
</gene>
<dbReference type="PROSITE" id="PS50928">
    <property type="entry name" value="ABC_TM1"/>
    <property type="match status" value="1"/>
</dbReference>
<proteinExistence type="inferred from homology"/>
<evidence type="ECO:0000259" key="8">
    <source>
        <dbReference type="PROSITE" id="PS50928"/>
    </source>
</evidence>
<comment type="caution">
    <text evidence="9">The sequence shown here is derived from an EMBL/GenBank/DDBJ whole genome shotgun (WGS) entry which is preliminary data.</text>
</comment>
<dbReference type="CDD" id="cd06261">
    <property type="entry name" value="TM_PBP2"/>
    <property type="match status" value="1"/>
</dbReference>
<name>A0A5C8ZDD5_9GAMM</name>
<evidence type="ECO:0000256" key="3">
    <source>
        <dbReference type="ARBA" id="ARBA00022475"/>
    </source>
</evidence>
<dbReference type="InterPro" id="IPR035906">
    <property type="entry name" value="MetI-like_sf"/>
</dbReference>
<feature type="domain" description="ABC transmembrane type-1" evidence="8">
    <location>
        <begin position="71"/>
        <end position="260"/>
    </location>
</feature>
<dbReference type="InterPro" id="IPR000515">
    <property type="entry name" value="MetI-like"/>
</dbReference>
<protein>
    <submittedName>
        <fullName evidence="9">ABC transporter permease</fullName>
    </submittedName>
</protein>
<feature type="transmembrane region" description="Helical" evidence="7">
    <location>
        <begin position="136"/>
        <end position="153"/>
    </location>
</feature>
<comment type="similarity">
    <text evidence="7">Belongs to the binding-protein-dependent transport system permease family.</text>
</comment>
<dbReference type="InterPro" id="IPR050366">
    <property type="entry name" value="BP-dependent_transpt_permease"/>
</dbReference>
<dbReference type="GO" id="GO:0055085">
    <property type="term" value="P:transmembrane transport"/>
    <property type="evidence" value="ECO:0007669"/>
    <property type="project" value="InterPro"/>
</dbReference>
<comment type="subcellular location">
    <subcellularLocation>
        <location evidence="1 7">Cell membrane</location>
        <topology evidence="1 7">Multi-pass membrane protein</topology>
    </subcellularLocation>
</comment>
<evidence type="ECO:0000256" key="1">
    <source>
        <dbReference type="ARBA" id="ARBA00004651"/>
    </source>
</evidence>
<dbReference type="Proteomes" id="UP000321764">
    <property type="component" value="Unassembled WGS sequence"/>
</dbReference>
<dbReference type="Gene3D" id="1.10.3720.10">
    <property type="entry name" value="MetI-like"/>
    <property type="match status" value="1"/>
</dbReference>
<organism evidence="9 10">
    <name type="scientific">Reinekea thalattae</name>
    <dbReference type="NCBI Taxonomy" id="2593301"/>
    <lineage>
        <taxon>Bacteria</taxon>
        <taxon>Pseudomonadati</taxon>
        <taxon>Pseudomonadota</taxon>
        <taxon>Gammaproteobacteria</taxon>
        <taxon>Oceanospirillales</taxon>
        <taxon>Saccharospirillaceae</taxon>
        <taxon>Reinekea</taxon>
    </lineage>
</organism>
<feature type="transmembrane region" description="Helical" evidence="7">
    <location>
        <begin position="110"/>
        <end position="130"/>
    </location>
</feature>
<dbReference type="OrthoDB" id="9805884at2"/>
<evidence type="ECO:0000256" key="2">
    <source>
        <dbReference type="ARBA" id="ARBA00022448"/>
    </source>
</evidence>
<dbReference type="PANTHER" id="PTHR43386">
    <property type="entry name" value="OLIGOPEPTIDE TRANSPORT SYSTEM PERMEASE PROTEIN APPC"/>
    <property type="match status" value="1"/>
</dbReference>
<feature type="transmembrane region" description="Helical" evidence="7">
    <location>
        <begin position="237"/>
        <end position="259"/>
    </location>
</feature>
<evidence type="ECO:0000256" key="5">
    <source>
        <dbReference type="ARBA" id="ARBA00022989"/>
    </source>
</evidence>
<evidence type="ECO:0000256" key="7">
    <source>
        <dbReference type="RuleBase" id="RU363032"/>
    </source>
</evidence>
<dbReference type="GO" id="GO:0005886">
    <property type="term" value="C:plasma membrane"/>
    <property type="evidence" value="ECO:0007669"/>
    <property type="project" value="UniProtKB-SubCell"/>
</dbReference>
<keyword evidence="5 7" id="KW-1133">Transmembrane helix</keyword>
<evidence type="ECO:0000256" key="6">
    <source>
        <dbReference type="ARBA" id="ARBA00023136"/>
    </source>
</evidence>
<feature type="transmembrane region" description="Helical" evidence="7">
    <location>
        <begin position="75"/>
        <end position="98"/>
    </location>
</feature>
<dbReference type="AlphaFoldDB" id="A0A5C8ZDD5"/>
<accession>A0A5C8ZDD5</accession>
<dbReference type="PANTHER" id="PTHR43386:SF1">
    <property type="entry name" value="D,D-DIPEPTIDE TRANSPORT SYSTEM PERMEASE PROTEIN DDPC-RELATED"/>
    <property type="match status" value="1"/>
</dbReference>
<keyword evidence="4 7" id="KW-0812">Transmembrane</keyword>
<keyword evidence="2 7" id="KW-0813">Transport</keyword>
<reference evidence="9 10" key="1">
    <citation type="submission" date="2019-07" db="EMBL/GenBank/DDBJ databases">
        <title>Reinekea sp. strain SSH23 genome sequencing and assembly.</title>
        <authorList>
            <person name="Kim I."/>
        </authorList>
    </citation>
    <scope>NUCLEOTIDE SEQUENCE [LARGE SCALE GENOMIC DNA]</scope>
    <source>
        <strain evidence="9 10">SSH23</strain>
    </source>
</reference>
<feature type="transmembrane region" description="Helical" evidence="7">
    <location>
        <begin position="7"/>
        <end position="30"/>
    </location>
</feature>
<evidence type="ECO:0000313" key="9">
    <source>
        <dbReference type="EMBL" id="TXR54936.1"/>
    </source>
</evidence>
<dbReference type="EMBL" id="VKAD01000001">
    <property type="protein sequence ID" value="TXR54936.1"/>
    <property type="molecule type" value="Genomic_DNA"/>
</dbReference>
<sequence length="271" mass="29631">MIRIRNLEFILGISLTLLLAGLVFLSPWLFADKADSINLLARLSPPLANAQYPLGTDALGRDILARIAAGGKVSFIVGIYSSLGAVILGAVLGLYAGYYGGWLDTFVMRFADIQLAFPFILFAMTIIAIYGPSLERIIFVMIATQWVQYARIIRGSVLALRERTFILAAKSYGQSSINIIFKHILPNAMGPLIILLTLNIANNILLESSLTFLGLGVDPQTPSWGGMLAEGRNYIQTAWWITLFPGLAIMLTVLGLNLLGDWLRDQLGKSV</sequence>
<dbReference type="Pfam" id="PF00528">
    <property type="entry name" value="BPD_transp_1"/>
    <property type="match status" value="1"/>
</dbReference>
<keyword evidence="6 7" id="KW-0472">Membrane</keyword>
<evidence type="ECO:0000256" key="4">
    <source>
        <dbReference type="ARBA" id="ARBA00022692"/>
    </source>
</evidence>
<keyword evidence="3" id="KW-1003">Cell membrane</keyword>
<dbReference type="SUPFAM" id="SSF161098">
    <property type="entry name" value="MetI-like"/>
    <property type="match status" value="1"/>
</dbReference>
<evidence type="ECO:0000313" key="10">
    <source>
        <dbReference type="Proteomes" id="UP000321764"/>
    </source>
</evidence>
<keyword evidence="10" id="KW-1185">Reference proteome</keyword>